<accession>A0A5J2B6C7</accession>
<gene>
    <name evidence="2" type="ORF">AXT66_16690</name>
</gene>
<feature type="signal peptide" evidence="1">
    <location>
        <begin position="1"/>
        <end position="26"/>
    </location>
</feature>
<protein>
    <submittedName>
        <fullName evidence="2">Autoinducer 2 ABC transporter substrate-binding protein</fullName>
    </submittedName>
</protein>
<comment type="caution">
    <text evidence="2">The sequence shown here is derived from an EMBL/GenBank/DDBJ whole genome shotgun (WGS) entry which is preliminary data.</text>
</comment>
<evidence type="ECO:0000256" key="1">
    <source>
        <dbReference type="SAM" id="SignalP"/>
    </source>
</evidence>
<proteinExistence type="predicted"/>
<keyword evidence="1" id="KW-0732">Signal</keyword>
<dbReference type="AlphaFoldDB" id="A0A5J2B6C7"/>
<reference evidence="2" key="1">
    <citation type="submission" date="2018-07" db="EMBL/GenBank/DDBJ databases">
        <authorList>
            <consortium name="GenomeTrakr network: Whole genome sequencing for foodborne pathogen traceback"/>
        </authorList>
    </citation>
    <scope>NUCLEOTIDE SEQUENCE</scope>
    <source>
        <strain evidence="2">CFSAN032095</strain>
    </source>
</reference>
<evidence type="ECO:0000313" key="2">
    <source>
        <dbReference type="EMBL" id="EDA9890444.1"/>
    </source>
</evidence>
<organism evidence="2">
    <name type="scientific">Salmonella enterica subsp. enterica serovar Heidelberg</name>
    <dbReference type="NCBI Taxonomy" id="611"/>
    <lineage>
        <taxon>Bacteria</taxon>
        <taxon>Pseudomonadati</taxon>
        <taxon>Pseudomonadota</taxon>
        <taxon>Gammaproteobacteria</taxon>
        <taxon>Enterobacterales</taxon>
        <taxon>Enterobacteriaceae</taxon>
        <taxon>Salmonella</taxon>
    </lineage>
</organism>
<feature type="chain" id="PRO_5023842389" evidence="1">
    <location>
        <begin position="27"/>
        <end position="44"/>
    </location>
</feature>
<sequence length="44" mass="4639">MARHSIKMIALLTAFGLASAAMTVQAAERIAFIPKLVGVGFFTS</sequence>
<name>A0A5J2B6C7_SALET</name>
<feature type="non-terminal residue" evidence="2">
    <location>
        <position position="44"/>
    </location>
</feature>
<dbReference type="EMBL" id="AALLWY010000022">
    <property type="protein sequence ID" value="EDA9890444.1"/>
    <property type="molecule type" value="Genomic_DNA"/>
</dbReference>